<feature type="transmembrane region" description="Helical" evidence="7">
    <location>
        <begin position="225"/>
        <end position="250"/>
    </location>
</feature>
<keyword evidence="2" id="KW-0813">Transport</keyword>
<evidence type="ECO:0000256" key="1">
    <source>
        <dbReference type="ARBA" id="ARBA00004651"/>
    </source>
</evidence>
<evidence type="ECO:0000256" key="2">
    <source>
        <dbReference type="ARBA" id="ARBA00022448"/>
    </source>
</evidence>
<keyword evidence="5 7" id="KW-1133">Transmembrane helix</keyword>
<dbReference type="PANTHER" id="PTHR43266:SF2">
    <property type="entry name" value="MAJOR FACILITATOR SUPERFAMILY (MFS) PROFILE DOMAIN-CONTAINING PROTEIN"/>
    <property type="match status" value="1"/>
</dbReference>
<name>A0A8J7Z599_9CYAN</name>
<feature type="transmembrane region" description="Helical" evidence="7">
    <location>
        <begin position="78"/>
        <end position="98"/>
    </location>
</feature>
<organism evidence="8 9">
    <name type="scientific">Myxacorys almedinensis A</name>
    <dbReference type="NCBI Taxonomy" id="2690445"/>
    <lineage>
        <taxon>Bacteria</taxon>
        <taxon>Bacillati</taxon>
        <taxon>Cyanobacteriota</taxon>
        <taxon>Cyanophyceae</taxon>
        <taxon>Leptolyngbyales</taxon>
        <taxon>Leptolyngbyaceae</taxon>
        <taxon>Myxacorys</taxon>
        <taxon>Myxacorys almedinensis</taxon>
    </lineage>
</organism>
<dbReference type="CDD" id="cd06173">
    <property type="entry name" value="MFS_MefA_like"/>
    <property type="match status" value="1"/>
</dbReference>
<accession>A0A8J7Z599</accession>
<feature type="transmembrane region" description="Helical" evidence="7">
    <location>
        <begin position="51"/>
        <end position="71"/>
    </location>
</feature>
<feature type="transmembrane region" description="Helical" evidence="7">
    <location>
        <begin position="104"/>
        <end position="126"/>
    </location>
</feature>
<feature type="transmembrane region" description="Helical" evidence="7">
    <location>
        <begin position="147"/>
        <end position="168"/>
    </location>
</feature>
<evidence type="ECO:0000313" key="8">
    <source>
        <dbReference type="EMBL" id="NDJ18421.1"/>
    </source>
</evidence>
<dbReference type="RefSeq" id="WP_162423951.1">
    <property type="nucleotide sequence ID" value="NZ_WVIE01000016.1"/>
</dbReference>
<evidence type="ECO:0000313" key="9">
    <source>
        <dbReference type="Proteomes" id="UP000646053"/>
    </source>
</evidence>
<feature type="transmembrane region" description="Helical" evidence="7">
    <location>
        <begin position="389"/>
        <end position="418"/>
    </location>
</feature>
<keyword evidence="4 7" id="KW-0812">Transmembrane</keyword>
<keyword evidence="9" id="KW-1185">Reference proteome</keyword>
<feature type="transmembrane region" description="Helical" evidence="7">
    <location>
        <begin position="350"/>
        <end position="369"/>
    </location>
</feature>
<dbReference type="InterPro" id="IPR011701">
    <property type="entry name" value="MFS"/>
</dbReference>
<keyword evidence="6 7" id="KW-0472">Membrane</keyword>
<feature type="transmembrane region" description="Helical" evidence="7">
    <location>
        <begin position="312"/>
        <end position="329"/>
    </location>
</feature>
<comment type="caution">
    <text evidence="8">The sequence shown here is derived from an EMBL/GenBank/DDBJ whole genome shotgun (WGS) entry which is preliminary data.</text>
</comment>
<evidence type="ECO:0000256" key="4">
    <source>
        <dbReference type="ARBA" id="ARBA00022692"/>
    </source>
</evidence>
<dbReference type="EMBL" id="WVIE01000016">
    <property type="protein sequence ID" value="NDJ18421.1"/>
    <property type="molecule type" value="Genomic_DNA"/>
</dbReference>
<dbReference type="InterPro" id="IPR036259">
    <property type="entry name" value="MFS_trans_sf"/>
</dbReference>
<dbReference type="Gene3D" id="1.20.1250.20">
    <property type="entry name" value="MFS general substrate transporter like domains"/>
    <property type="match status" value="1"/>
</dbReference>
<sequence>MPPDTQPTSLRTFLIIWSGQMASILGSEMTNFAITIWAWEQTGQATPLSLLFFFTYTPRIIAASFAGLIVDRGNRKQLMIAGDTVAGLSTIAILLLFLSNHLQIWHLYVTTAMNGLFGYLQNLAYSASMTMIVPKQHYTRATAMSSYVTYSGSYIIAPALAGVLYYTIGLTGVLAIDLMTFVMAISTILCVSIPQPTRKSTSIAHQTLWQQFTFGFRYLLKRPSLLAILIFWLSFNLVDTVSLALGPAMILARSSNDATVLATVRSAIGVGGIVGAIALSVWGGSQRRIHGLLLGTALTSLSKMIIGLGRVPLSWMIAGFGAGVFAPAIDSSNQAIWLSKVEPDVQGRVFASRYLIAQITSPLGLAIAGPLADYVFEPAMSSNGRLSSIFGGVFGIGAGAGMALQYTIFCFCGALIGLGGYAFPSLRDVETIVPDHDAEQGQGGRV</sequence>
<feature type="transmembrane region" description="Helical" evidence="7">
    <location>
        <begin position="262"/>
        <end position="282"/>
    </location>
</feature>
<proteinExistence type="predicted"/>
<evidence type="ECO:0000256" key="7">
    <source>
        <dbReference type="SAM" id="Phobius"/>
    </source>
</evidence>
<evidence type="ECO:0000256" key="6">
    <source>
        <dbReference type="ARBA" id="ARBA00023136"/>
    </source>
</evidence>
<gene>
    <name evidence="8" type="ORF">GS601_14145</name>
</gene>
<protein>
    <submittedName>
        <fullName evidence="8">MFS transporter</fullName>
    </submittedName>
</protein>
<dbReference type="AlphaFoldDB" id="A0A8J7Z599"/>
<keyword evidence="3" id="KW-1003">Cell membrane</keyword>
<dbReference type="GO" id="GO:0005886">
    <property type="term" value="C:plasma membrane"/>
    <property type="evidence" value="ECO:0007669"/>
    <property type="project" value="UniProtKB-SubCell"/>
</dbReference>
<feature type="transmembrane region" description="Helical" evidence="7">
    <location>
        <begin position="174"/>
        <end position="193"/>
    </location>
</feature>
<dbReference type="SUPFAM" id="SSF103473">
    <property type="entry name" value="MFS general substrate transporter"/>
    <property type="match status" value="1"/>
</dbReference>
<reference evidence="8" key="1">
    <citation type="submission" date="2019-12" db="EMBL/GenBank/DDBJ databases">
        <title>High-Quality draft genome sequences of three cyanobacteria isolated from the limestone walls of the Old Cathedral of Coimbra.</title>
        <authorList>
            <person name="Tiago I."/>
            <person name="Soares F."/>
            <person name="Portugal A."/>
        </authorList>
    </citation>
    <scope>NUCLEOTIDE SEQUENCE</scope>
    <source>
        <strain evidence="8">A</strain>
    </source>
</reference>
<comment type="subcellular location">
    <subcellularLocation>
        <location evidence="1">Cell membrane</location>
        <topology evidence="1">Multi-pass membrane protein</topology>
    </subcellularLocation>
</comment>
<dbReference type="Pfam" id="PF07690">
    <property type="entry name" value="MFS_1"/>
    <property type="match status" value="1"/>
</dbReference>
<evidence type="ECO:0000256" key="3">
    <source>
        <dbReference type="ARBA" id="ARBA00022475"/>
    </source>
</evidence>
<evidence type="ECO:0000256" key="5">
    <source>
        <dbReference type="ARBA" id="ARBA00022989"/>
    </source>
</evidence>
<feature type="transmembrane region" description="Helical" evidence="7">
    <location>
        <begin position="12"/>
        <end position="39"/>
    </location>
</feature>
<dbReference type="Proteomes" id="UP000646053">
    <property type="component" value="Unassembled WGS sequence"/>
</dbReference>
<dbReference type="GO" id="GO:0022857">
    <property type="term" value="F:transmembrane transporter activity"/>
    <property type="evidence" value="ECO:0007669"/>
    <property type="project" value="InterPro"/>
</dbReference>
<dbReference type="PANTHER" id="PTHR43266">
    <property type="entry name" value="MACROLIDE-EFFLUX PROTEIN"/>
    <property type="match status" value="1"/>
</dbReference>